<dbReference type="CDD" id="cd00085">
    <property type="entry name" value="HNHc"/>
    <property type="match status" value="1"/>
</dbReference>
<dbReference type="OrthoDB" id="4412276at2"/>
<proteinExistence type="predicted"/>
<feature type="compositionally biased region" description="Basic and acidic residues" evidence="1">
    <location>
        <begin position="335"/>
        <end position="353"/>
    </location>
</feature>
<keyword evidence="3" id="KW-1185">Reference proteome</keyword>
<gene>
    <name evidence="2" type="ORF">CDOO_11370</name>
</gene>
<organism evidence="2 3">
    <name type="scientific">Corynebacterium doosanense CAU 212 = DSM 45436</name>
    <dbReference type="NCBI Taxonomy" id="558173"/>
    <lineage>
        <taxon>Bacteria</taxon>
        <taxon>Bacillati</taxon>
        <taxon>Actinomycetota</taxon>
        <taxon>Actinomycetes</taxon>
        <taxon>Mycobacteriales</taxon>
        <taxon>Corynebacteriaceae</taxon>
        <taxon>Corynebacterium</taxon>
    </lineage>
</organism>
<reference evidence="2 3" key="1">
    <citation type="submission" date="2013-09" db="EMBL/GenBank/DDBJ databases">
        <title>Complete genome sequence of Corynebacterium doosanense CAU 212(T) (=DSM 45436(T)), isolated from activated sludge.</title>
        <authorList>
            <person name="Schaffert L."/>
            <person name="Albersmeier A."/>
            <person name="Kalinowski J."/>
            <person name="Ruckert C."/>
        </authorList>
    </citation>
    <scope>NUCLEOTIDE SEQUENCE [LARGE SCALE GENOMIC DNA]</scope>
    <source>
        <strain evidence="2 3">CAU 212</strain>
    </source>
</reference>
<dbReference type="EMBL" id="CP006764">
    <property type="protein sequence ID" value="AIT61795.1"/>
    <property type="molecule type" value="Genomic_DNA"/>
</dbReference>
<evidence type="ECO:0000313" key="2">
    <source>
        <dbReference type="EMBL" id="AIT61795.1"/>
    </source>
</evidence>
<dbReference type="InterPro" id="IPR003615">
    <property type="entry name" value="HNH_nuc"/>
</dbReference>
<dbReference type="RefSeq" id="WP_018022712.1">
    <property type="nucleotide sequence ID" value="NZ_AQUX01000011.1"/>
</dbReference>
<accession>A0A097II36</accession>
<dbReference type="KEGG" id="cdo:CDOO_11370"/>
<dbReference type="STRING" id="558173.CDOO_11370"/>
<sequence length="372" mass="40878">MDLIDMFRTLQSQGIDFLEAISGMSKDDLLACGITNSLAGRWRTLAETFYGPTRSRKQQQACIDAAREAGFSLDALHVIDKNARSLLDGDQWALRLELLALRGTVDEINRAAVAIVRSRNRLVEGADAMAHARRAVKGGKNTDAKGCRNLTIYGPERDIAALRAGWEKSARRLRAADPRLSYEQAMYDAAMSGGRAVETITPHVVVGIGDWAKLLRDDGDDCVFALTDGTTITGAELVAKLMDDHHVVGLYDPVAGPVNLYRSRRLASPKQSALLDAESILCEGPGCTTPATESQNHHIRAWNRGGFTNVRDMTKLCRRCNARNDDDPDAPPRNGRVEREHGRILHRRGDDPPTRNTHPIKNLSAQAIAARQ</sequence>
<dbReference type="HOGENOM" id="CLU_051470_0_0_11"/>
<keyword evidence="2" id="KW-0378">Hydrolase</keyword>
<dbReference type="GO" id="GO:0004519">
    <property type="term" value="F:endonuclease activity"/>
    <property type="evidence" value="ECO:0007669"/>
    <property type="project" value="UniProtKB-KW"/>
</dbReference>
<dbReference type="eggNOG" id="COG1403">
    <property type="taxonomic scope" value="Bacteria"/>
</dbReference>
<dbReference type="Proteomes" id="UP000029914">
    <property type="component" value="Chromosome"/>
</dbReference>
<feature type="region of interest" description="Disordered" evidence="1">
    <location>
        <begin position="321"/>
        <end position="359"/>
    </location>
</feature>
<evidence type="ECO:0000313" key="3">
    <source>
        <dbReference type="Proteomes" id="UP000029914"/>
    </source>
</evidence>
<evidence type="ECO:0000256" key="1">
    <source>
        <dbReference type="SAM" id="MobiDB-lite"/>
    </source>
</evidence>
<protein>
    <submittedName>
        <fullName evidence="2">HNH endonuclease</fullName>
    </submittedName>
</protein>
<keyword evidence="2" id="KW-0255">Endonuclease</keyword>
<keyword evidence="2" id="KW-0540">Nuclease</keyword>
<name>A0A097II36_9CORY</name>
<dbReference type="AlphaFoldDB" id="A0A097II36"/>